<sequence>MDHIGSVAKSFVEYYYSTFDTNRAALTSLYREESMLTFEGQQFRGTASIIEKLTTLPFQKVSHNVNTLDAQPGSPSTGSIIVTVTGHLTVDDSPNPLMFCQTFHLVPAGSTYWIFNDIFRLNCA</sequence>
<dbReference type="OrthoDB" id="6507044at2759"/>
<organism evidence="5 6">
    <name type="scientific">Rhizopus oryzae</name>
    <name type="common">Mucormycosis agent</name>
    <name type="synonym">Rhizopus arrhizus var. delemar</name>
    <dbReference type="NCBI Taxonomy" id="64495"/>
    <lineage>
        <taxon>Eukaryota</taxon>
        <taxon>Fungi</taxon>
        <taxon>Fungi incertae sedis</taxon>
        <taxon>Mucoromycota</taxon>
        <taxon>Mucoromycotina</taxon>
        <taxon>Mucoromycetes</taxon>
        <taxon>Mucorales</taxon>
        <taxon>Mucorineae</taxon>
        <taxon>Rhizopodaceae</taxon>
        <taxon>Rhizopus</taxon>
    </lineage>
</organism>
<dbReference type="InterPro" id="IPR002075">
    <property type="entry name" value="NTF2_dom"/>
</dbReference>
<dbReference type="SUPFAM" id="SSF54427">
    <property type="entry name" value="NTF2-like"/>
    <property type="match status" value="1"/>
</dbReference>
<evidence type="ECO:0000313" key="5">
    <source>
        <dbReference type="EMBL" id="KAG1304786.1"/>
    </source>
</evidence>
<dbReference type="AlphaFoldDB" id="A0A9P7BPU3"/>
<dbReference type="Proteomes" id="UP000716291">
    <property type="component" value="Unassembled WGS sequence"/>
</dbReference>
<gene>
    <name evidence="5" type="ORF">G6F64_008910</name>
</gene>
<dbReference type="FunFam" id="3.10.450.50:FF:000005">
    <property type="entry name" value="Nuclear transport factor 2"/>
    <property type="match status" value="1"/>
</dbReference>
<dbReference type="Pfam" id="PF02136">
    <property type="entry name" value="NTF2"/>
    <property type="match status" value="1"/>
</dbReference>
<dbReference type="InterPro" id="IPR045875">
    <property type="entry name" value="NTF2"/>
</dbReference>
<protein>
    <recommendedName>
        <fullName evidence="2 3">Nuclear transport factor 2</fullName>
        <shortName evidence="3">NTF-2</shortName>
    </recommendedName>
</protein>
<reference evidence="5" key="1">
    <citation type="journal article" date="2020" name="Microb. Genom.">
        <title>Genetic diversity of clinical and environmental Mucorales isolates obtained from an investigation of mucormycosis cases among solid organ transplant recipients.</title>
        <authorList>
            <person name="Nguyen M.H."/>
            <person name="Kaul D."/>
            <person name="Muto C."/>
            <person name="Cheng S.J."/>
            <person name="Richter R.A."/>
            <person name="Bruno V.M."/>
            <person name="Liu G."/>
            <person name="Beyhan S."/>
            <person name="Sundermann A.J."/>
            <person name="Mounaud S."/>
            <person name="Pasculle A.W."/>
            <person name="Nierman W.C."/>
            <person name="Driscoll E."/>
            <person name="Cumbie R."/>
            <person name="Clancy C.J."/>
            <person name="Dupont C.L."/>
        </authorList>
    </citation>
    <scope>NUCLEOTIDE SEQUENCE</scope>
    <source>
        <strain evidence="5">GL11</strain>
    </source>
</reference>
<keyword evidence="3" id="KW-0813">Transport</keyword>
<comment type="caution">
    <text evidence="5">The sequence shown here is derived from an EMBL/GenBank/DDBJ whole genome shotgun (WGS) entry which is preliminary data.</text>
</comment>
<dbReference type="EMBL" id="JAANQT010001535">
    <property type="protein sequence ID" value="KAG1304786.1"/>
    <property type="molecule type" value="Genomic_DNA"/>
</dbReference>
<dbReference type="PANTHER" id="PTHR12612">
    <property type="entry name" value="NUCLEAR TRANSPORT FACTOR 2"/>
    <property type="match status" value="1"/>
</dbReference>
<keyword evidence="3" id="KW-0653">Protein transport</keyword>
<dbReference type="GO" id="GO:0006606">
    <property type="term" value="P:protein import into nucleus"/>
    <property type="evidence" value="ECO:0007669"/>
    <property type="project" value="UniProtKB-ARBA"/>
</dbReference>
<dbReference type="PROSITE" id="PS50177">
    <property type="entry name" value="NTF2_DOMAIN"/>
    <property type="match status" value="1"/>
</dbReference>
<keyword evidence="6" id="KW-1185">Reference proteome</keyword>
<dbReference type="GO" id="GO:0005737">
    <property type="term" value="C:cytoplasm"/>
    <property type="evidence" value="ECO:0007669"/>
    <property type="project" value="UniProtKB-SubCell"/>
</dbReference>
<name>A0A9P7BPU3_RHIOR</name>
<comment type="function">
    <text evidence="3">Has a role in nuclear-cytoplasmic transport of proteins and mRNAs.</text>
</comment>
<dbReference type="CDD" id="cd00780">
    <property type="entry name" value="NTF2"/>
    <property type="match status" value="1"/>
</dbReference>
<comment type="subcellular location">
    <subcellularLocation>
        <location evidence="3">Cytoplasm</location>
    </subcellularLocation>
    <subcellularLocation>
        <location evidence="3">Nucleus</location>
    </subcellularLocation>
</comment>
<proteinExistence type="predicted"/>
<dbReference type="InterPro" id="IPR032710">
    <property type="entry name" value="NTF2-like_dom_sf"/>
</dbReference>
<evidence type="ECO:0000256" key="2">
    <source>
        <dbReference type="ARBA" id="ARBA00026247"/>
    </source>
</evidence>
<keyword evidence="3" id="KW-0539">Nucleus</keyword>
<evidence type="ECO:0000256" key="1">
    <source>
        <dbReference type="ARBA" id="ARBA00022490"/>
    </source>
</evidence>
<feature type="domain" description="NTF2" evidence="4">
    <location>
        <begin position="7"/>
        <end position="121"/>
    </location>
</feature>
<dbReference type="Gene3D" id="3.10.450.50">
    <property type="match status" value="1"/>
</dbReference>
<keyword evidence="1 3" id="KW-0963">Cytoplasm</keyword>
<accession>A0A9P7BPU3</accession>
<dbReference type="InterPro" id="IPR018222">
    <property type="entry name" value="Nuclear_transport_factor_2_euk"/>
</dbReference>
<dbReference type="GO" id="GO:0005635">
    <property type="term" value="C:nuclear envelope"/>
    <property type="evidence" value="ECO:0007669"/>
    <property type="project" value="UniProtKB-ARBA"/>
</dbReference>
<evidence type="ECO:0000313" key="6">
    <source>
        <dbReference type="Proteomes" id="UP000716291"/>
    </source>
</evidence>
<evidence type="ECO:0000259" key="4">
    <source>
        <dbReference type="PROSITE" id="PS50177"/>
    </source>
</evidence>
<dbReference type="GO" id="GO:0051028">
    <property type="term" value="P:mRNA transport"/>
    <property type="evidence" value="ECO:0007669"/>
    <property type="project" value="UniProtKB-UniRule"/>
</dbReference>
<evidence type="ECO:0000256" key="3">
    <source>
        <dbReference type="RuleBase" id="RU369002"/>
    </source>
</evidence>